<reference evidence="1 2" key="1">
    <citation type="submission" date="2019-10" db="EMBL/GenBank/DDBJ databases">
        <title>Three novel species isolated from a subtropical stream in China.</title>
        <authorList>
            <person name="Lu H."/>
        </authorList>
    </citation>
    <scope>NUCLEOTIDE SEQUENCE [LARGE SCALE GENOMIC DNA]</scope>
    <source>
        <strain evidence="1 2">FT13W</strain>
    </source>
</reference>
<dbReference type="EMBL" id="WFLI01000003">
    <property type="protein sequence ID" value="KAB8066287.1"/>
    <property type="molecule type" value="Genomic_DNA"/>
</dbReference>
<comment type="caution">
    <text evidence="1">The sequence shown here is derived from an EMBL/GenBank/DDBJ whole genome shotgun (WGS) entry which is preliminary data.</text>
</comment>
<gene>
    <name evidence="1" type="ORF">GCN75_03590</name>
</gene>
<dbReference type="Proteomes" id="UP000468717">
    <property type="component" value="Unassembled WGS sequence"/>
</dbReference>
<dbReference type="AlphaFoldDB" id="A0A6I1IG42"/>
<protein>
    <submittedName>
        <fullName evidence="1">Uncharacterized protein</fullName>
    </submittedName>
</protein>
<evidence type="ECO:0000313" key="1">
    <source>
        <dbReference type="EMBL" id="KAB8066287.1"/>
    </source>
</evidence>
<sequence length="149" mass="17845">MPLPIEQRYYQEFEYSTADGWHYRLSFEKFDQPIDQYNRFRRLKVEVSTDDRRAWSAVPLAISLASTLRLWLGAQPEWPPEIVMALGGEQSTVWFDYEDDIDEGNWLGRASRWRASFDSRKRHWCLKRLYILDKDAKKLGHRRHPNSPI</sequence>
<organism evidence="1 2">
    <name type="scientific">Janthinobacterium violaceinigrum</name>
    <dbReference type="NCBI Taxonomy" id="2654252"/>
    <lineage>
        <taxon>Bacteria</taxon>
        <taxon>Pseudomonadati</taxon>
        <taxon>Pseudomonadota</taxon>
        <taxon>Betaproteobacteria</taxon>
        <taxon>Burkholderiales</taxon>
        <taxon>Oxalobacteraceae</taxon>
        <taxon>Janthinobacterium</taxon>
    </lineage>
</organism>
<keyword evidence="2" id="KW-1185">Reference proteome</keyword>
<evidence type="ECO:0000313" key="2">
    <source>
        <dbReference type="Proteomes" id="UP000468717"/>
    </source>
</evidence>
<name>A0A6I1IG42_9BURK</name>
<dbReference type="RefSeq" id="WP_152281386.1">
    <property type="nucleotide sequence ID" value="NZ_WFLI01000003.1"/>
</dbReference>
<accession>A0A6I1IG42</accession>
<proteinExistence type="predicted"/>